<proteinExistence type="inferred from homology"/>
<reference evidence="13" key="1">
    <citation type="journal article" date="2014" name="Int. J. Syst. Evol. Microbiol.">
        <title>Complete genome sequence of Corynebacterium casei LMG S-19264T (=DSM 44701T), isolated from a smear-ripened cheese.</title>
        <authorList>
            <consortium name="US DOE Joint Genome Institute (JGI-PGF)"/>
            <person name="Walter F."/>
            <person name="Albersmeier A."/>
            <person name="Kalinowski J."/>
            <person name="Ruckert C."/>
        </authorList>
    </citation>
    <scope>NUCLEOTIDE SEQUENCE</scope>
    <source>
        <strain evidence="13">CGMCC 1.12153</strain>
    </source>
</reference>
<keyword evidence="6 8" id="KW-0129">CBS domain</keyword>
<dbReference type="SUPFAM" id="SSF56176">
    <property type="entry name" value="FAD-binding/transporter-associated domain-like"/>
    <property type="match status" value="1"/>
</dbReference>
<dbReference type="InterPro" id="IPR016169">
    <property type="entry name" value="FAD-bd_PCMH_sub2"/>
</dbReference>
<evidence type="ECO:0000256" key="1">
    <source>
        <dbReference type="ARBA" id="ARBA00004141"/>
    </source>
</evidence>
<evidence type="ECO:0000256" key="9">
    <source>
        <dbReference type="PROSITE-ProRule" id="PRU01193"/>
    </source>
</evidence>
<dbReference type="PROSITE" id="PS51371">
    <property type="entry name" value="CBS"/>
    <property type="match status" value="1"/>
</dbReference>
<feature type="domain" description="CBS" evidence="11">
    <location>
        <begin position="263"/>
        <end position="321"/>
    </location>
</feature>
<dbReference type="InterPro" id="IPR002550">
    <property type="entry name" value="CNNM"/>
</dbReference>
<evidence type="ECO:0000256" key="8">
    <source>
        <dbReference type="PROSITE-ProRule" id="PRU00703"/>
    </source>
</evidence>
<reference evidence="13" key="2">
    <citation type="submission" date="2020-09" db="EMBL/GenBank/DDBJ databases">
        <authorList>
            <person name="Sun Q."/>
            <person name="Zhou Y."/>
        </authorList>
    </citation>
    <scope>NUCLEOTIDE SEQUENCE</scope>
    <source>
        <strain evidence="13">CGMCC 1.12153</strain>
    </source>
</reference>
<dbReference type="InterPro" id="IPR046342">
    <property type="entry name" value="CBS_dom_sf"/>
</dbReference>
<dbReference type="EMBL" id="BMEL01000001">
    <property type="protein sequence ID" value="GGF15052.1"/>
    <property type="molecule type" value="Genomic_DNA"/>
</dbReference>
<dbReference type="InterPro" id="IPR005170">
    <property type="entry name" value="Transptr-assoc_dom"/>
</dbReference>
<dbReference type="Pfam" id="PF00571">
    <property type="entry name" value="CBS"/>
    <property type="match status" value="2"/>
</dbReference>
<dbReference type="Pfam" id="PF01595">
    <property type="entry name" value="CNNM"/>
    <property type="match status" value="1"/>
</dbReference>
<evidence type="ECO:0000313" key="13">
    <source>
        <dbReference type="EMBL" id="GGF15052.1"/>
    </source>
</evidence>
<dbReference type="InterPro" id="IPR044751">
    <property type="entry name" value="Ion_transp-like_CBS"/>
</dbReference>
<evidence type="ECO:0000259" key="12">
    <source>
        <dbReference type="PROSITE" id="PS51846"/>
    </source>
</evidence>
<evidence type="ECO:0000256" key="4">
    <source>
        <dbReference type="ARBA" id="ARBA00022737"/>
    </source>
</evidence>
<keyword evidence="4" id="KW-0677">Repeat</keyword>
<name>A0A917B1M8_HALAA</name>
<evidence type="ECO:0000256" key="5">
    <source>
        <dbReference type="ARBA" id="ARBA00022989"/>
    </source>
</evidence>
<keyword evidence="7 9" id="KW-0472">Membrane</keyword>
<evidence type="ECO:0000256" key="2">
    <source>
        <dbReference type="ARBA" id="ARBA00006337"/>
    </source>
</evidence>
<dbReference type="GO" id="GO:0005886">
    <property type="term" value="C:plasma membrane"/>
    <property type="evidence" value="ECO:0007669"/>
    <property type="project" value="TreeGrafter"/>
</dbReference>
<comment type="caution">
    <text evidence="13">The sequence shown here is derived from an EMBL/GenBank/DDBJ whole genome shotgun (WGS) entry which is preliminary data.</text>
</comment>
<feature type="domain" description="CNNM transmembrane" evidence="12">
    <location>
        <begin position="1"/>
        <end position="179"/>
    </location>
</feature>
<dbReference type="Gene3D" id="3.30.465.10">
    <property type="match status" value="1"/>
</dbReference>
<dbReference type="CDD" id="cd04590">
    <property type="entry name" value="CBS_pair_CorC_HlyC_assoc"/>
    <property type="match status" value="1"/>
</dbReference>
<keyword evidence="5 9" id="KW-1133">Transmembrane helix</keyword>
<comment type="similarity">
    <text evidence="2">Belongs to the UPF0053 family.</text>
</comment>
<protein>
    <submittedName>
        <fullName evidence="13">Uncharacterized protein</fullName>
    </submittedName>
</protein>
<dbReference type="InterPro" id="IPR036318">
    <property type="entry name" value="FAD-bd_PCMH-like_sf"/>
</dbReference>
<dbReference type="PROSITE" id="PS51846">
    <property type="entry name" value="CNNM"/>
    <property type="match status" value="1"/>
</dbReference>
<accession>A0A917B1M8</accession>
<keyword evidence="3 9" id="KW-0812">Transmembrane</keyword>
<dbReference type="PANTHER" id="PTHR22777">
    <property type="entry name" value="HEMOLYSIN-RELATED"/>
    <property type="match status" value="1"/>
</dbReference>
<feature type="transmembrane region" description="Helical" evidence="10">
    <location>
        <begin position="114"/>
        <end position="139"/>
    </location>
</feature>
<dbReference type="Pfam" id="PF03471">
    <property type="entry name" value="CorC_HlyC"/>
    <property type="match status" value="1"/>
</dbReference>
<dbReference type="Proteomes" id="UP000660110">
    <property type="component" value="Unassembled WGS sequence"/>
</dbReference>
<sequence>MIIAIILLIFVSLFFSGSETALTATNKMRLQTKAGQQDKKAEKLLNLVSRPQEFITTILIGNNIANILLPTLVTTLAIQYGFSVGLASAILTIVIIIFAEVIPKSIAAAFPDRIAYMVSPIIRFFVIVFKPITIVLNWLTGTITRALSKNQGEEMSVSKEELRTMVDIADSEGTFDQTESYRIKGALDFYNLNVKDVMKTPRVEIVALPSTATFEEVRDVVINNPFTRYPVYNEDMDDIVAVFHSKYLISWSTTEEKPFKDFIDFDPLIVYEFHTIEWVFRKMTKERKHLAIVLDEYGGTEGILTHEDIIESMIGLEIEDEMDLETDTLVEKLTETEIICDGKITLRRLNSIFDTQIPEEEDVLAGYLLKECNDFLEEGEVLERLNLTFKVLEIEGRMIRKVQIIK</sequence>
<evidence type="ECO:0000256" key="6">
    <source>
        <dbReference type="ARBA" id="ARBA00023122"/>
    </source>
</evidence>
<dbReference type="AlphaFoldDB" id="A0A917B1M8"/>
<feature type="transmembrane region" description="Helical" evidence="10">
    <location>
        <begin position="78"/>
        <end position="102"/>
    </location>
</feature>
<dbReference type="RefSeq" id="WP_188376536.1">
    <property type="nucleotide sequence ID" value="NZ_BMEL01000001.1"/>
</dbReference>
<evidence type="ECO:0000259" key="11">
    <source>
        <dbReference type="PROSITE" id="PS51371"/>
    </source>
</evidence>
<organism evidence="13 14">
    <name type="scientific">Halobacillus andaensis</name>
    <dbReference type="NCBI Taxonomy" id="1176239"/>
    <lineage>
        <taxon>Bacteria</taxon>
        <taxon>Bacillati</taxon>
        <taxon>Bacillota</taxon>
        <taxon>Bacilli</taxon>
        <taxon>Bacillales</taxon>
        <taxon>Bacillaceae</taxon>
        <taxon>Halobacillus</taxon>
    </lineage>
</organism>
<keyword evidence="14" id="KW-1185">Reference proteome</keyword>
<dbReference type="Gene3D" id="3.10.580.10">
    <property type="entry name" value="CBS-domain"/>
    <property type="match status" value="1"/>
</dbReference>
<dbReference type="GO" id="GO:0050660">
    <property type="term" value="F:flavin adenine dinucleotide binding"/>
    <property type="evidence" value="ECO:0007669"/>
    <property type="project" value="InterPro"/>
</dbReference>
<dbReference type="SUPFAM" id="SSF54631">
    <property type="entry name" value="CBS-domain pair"/>
    <property type="match status" value="1"/>
</dbReference>
<dbReference type="InterPro" id="IPR000644">
    <property type="entry name" value="CBS_dom"/>
</dbReference>
<evidence type="ECO:0000256" key="10">
    <source>
        <dbReference type="SAM" id="Phobius"/>
    </source>
</evidence>
<dbReference type="PANTHER" id="PTHR22777:SF17">
    <property type="entry name" value="UPF0053 PROTEIN SLL0260"/>
    <property type="match status" value="1"/>
</dbReference>
<evidence type="ECO:0000313" key="14">
    <source>
        <dbReference type="Proteomes" id="UP000660110"/>
    </source>
</evidence>
<evidence type="ECO:0000256" key="7">
    <source>
        <dbReference type="ARBA" id="ARBA00023136"/>
    </source>
</evidence>
<dbReference type="SMART" id="SM01091">
    <property type="entry name" value="CorC_HlyC"/>
    <property type="match status" value="1"/>
</dbReference>
<comment type="subcellular location">
    <subcellularLocation>
        <location evidence="1">Membrane</location>
        <topology evidence="1">Multi-pass membrane protein</topology>
    </subcellularLocation>
</comment>
<evidence type="ECO:0000256" key="3">
    <source>
        <dbReference type="ARBA" id="ARBA00022692"/>
    </source>
</evidence>
<gene>
    <name evidence="13" type="ORF">GCM10010954_12040</name>
</gene>